<protein>
    <submittedName>
        <fullName evidence="5">VWFA domain-containing protein</fullName>
    </submittedName>
</protein>
<feature type="chain" id="PRO_5044596571" evidence="2">
    <location>
        <begin position="22"/>
        <end position="444"/>
    </location>
</feature>
<reference evidence="3 4" key="1">
    <citation type="submission" date="2018-11" db="EMBL/GenBank/DDBJ databases">
        <authorList>
            <consortium name="Pathogen Informatics"/>
        </authorList>
    </citation>
    <scope>NUCLEOTIDE SEQUENCE [LARGE SCALE GENOMIC DNA]</scope>
</reference>
<dbReference type="PROSITE" id="PS51257">
    <property type="entry name" value="PROKAR_LIPOPROTEIN"/>
    <property type="match status" value="1"/>
</dbReference>
<accession>A0A3P7ZR93</accession>
<organism evidence="3">
    <name type="scientific">Heligmosomoides polygyrus</name>
    <name type="common">Parasitic roundworm</name>
    <dbReference type="NCBI Taxonomy" id="6339"/>
    <lineage>
        <taxon>Eukaryota</taxon>
        <taxon>Metazoa</taxon>
        <taxon>Ecdysozoa</taxon>
        <taxon>Nematoda</taxon>
        <taxon>Chromadorea</taxon>
        <taxon>Rhabditida</taxon>
        <taxon>Rhabditina</taxon>
        <taxon>Rhabditomorpha</taxon>
        <taxon>Strongyloidea</taxon>
        <taxon>Heligmosomidae</taxon>
        <taxon>Heligmosomoides</taxon>
    </lineage>
</organism>
<evidence type="ECO:0000313" key="4">
    <source>
        <dbReference type="Proteomes" id="UP000050761"/>
    </source>
</evidence>
<evidence type="ECO:0000313" key="3">
    <source>
        <dbReference type="EMBL" id="VDO80713.1"/>
    </source>
</evidence>
<dbReference type="EMBL" id="UZAH01026439">
    <property type="protein sequence ID" value="VDO80713.1"/>
    <property type="molecule type" value="Genomic_DNA"/>
</dbReference>
<feature type="compositionally biased region" description="Polar residues" evidence="1">
    <location>
        <begin position="300"/>
        <end position="309"/>
    </location>
</feature>
<proteinExistence type="predicted"/>
<feature type="compositionally biased region" description="Low complexity" evidence="1">
    <location>
        <begin position="313"/>
        <end position="329"/>
    </location>
</feature>
<sequence length="444" mass="49122">MRSTRLLVGLALLLVVHTTYACLDVLFVVDPSTELSHIRASKVANELTKRTGLRSSMVVRRPSGRYAFMTAKNTAELISTLDTVDGDYERYLGMVTNEIMRRRQVRPLVVLLFSETAVNTTLMEIWKQLSRDRKIYVFRVGTAKPTNELSADDGESFEDILACSAISMTLGDVRRNPAIDSENVTTTPRPRIVPFSRTTRRPTTTRPVTSLSPKARPVFRKKDEELEKLSAHEFNTATVRPLEATTARFRLLPVRQANDVDSDIAPPAFASAESSTQPFRPQSRAPTPTTPFAPPTVRTQAASVLQSPPTNAPLPHHAFHATPHPRATTHHTQTSHEVSIHSTTPTHQSLAAATPPPHLVFTQSVTPPHQSFAPPTPPTHRVFAPTTTTPYQGFTHTTAPPPRGGFIHFSAPDRHVIPDHDSSRNYSTYHNVYCPNDYDGANAS</sequence>
<dbReference type="WBParaSite" id="HPBE_0000943801-mRNA-1">
    <property type="protein sequence ID" value="HPBE_0000943801-mRNA-1"/>
    <property type="gene ID" value="HPBE_0000943801"/>
</dbReference>
<evidence type="ECO:0000313" key="5">
    <source>
        <dbReference type="WBParaSite" id="HPBE_0000943801-mRNA-1"/>
    </source>
</evidence>
<feature type="region of interest" description="Disordered" evidence="1">
    <location>
        <begin position="262"/>
        <end position="329"/>
    </location>
</feature>
<feature type="region of interest" description="Disordered" evidence="1">
    <location>
        <begin position="180"/>
        <end position="212"/>
    </location>
</feature>
<keyword evidence="4" id="KW-1185">Reference proteome</keyword>
<name>A0A3P7ZR93_HELPZ</name>
<keyword evidence="2" id="KW-0732">Signal</keyword>
<dbReference type="Proteomes" id="UP000050761">
    <property type="component" value="Unassembled WGS sequence"/>
</dbReference>
<evidence type="ECO:0000256" key="1">
    <source>
        <dbReference type="SAM" id="MobiDB-lite"/>
    </source>
</evidence>
<reference evidence="5" key="2">
    <citation type="submission" date="2019-09" db="UniProtKB">
        <authorList>
            <consortium name="WormBaseParasite"/>
        </authorList>
    </citation>
    <scope>IDENTIFICATION</scope>
</reference>
<dbReference type="AlphaFoldDB" id="A0A3P7ZR93"/>
<evidence type="ECO:0000256" key="2">
    <source>
        <dbReference type="SAM" id="SignalP"/>
    </source>
</evidence>
<dbReference type="OrthoDB" id="10256829at2759"/>
<gene>
    <name evidence="3" type="ORF">HPBE_LOCUS9439</name>
</gene>
<feature type="signal peptide" evidence="2">
    <location>
        <begin position="1"/>
        <end position="21"/>
    </location>
</feature>